<evidence type="ECO:0000313" key="2">
    <source>
        <dbReference type="EMBL" id="KDQ56461.1"/>
    </source>
</evidence>
<dbReference type="HOGENOM" id="CLU_496112_0_0_1"/>
<accession>A0A067Q1K4</accession>
<reference evidence="3" key="1">
    <citation type="journal article" date="2014" name="Proc. Natl. Acad. Sci. U.S.A.">
        <title>Extensive sampling of basidiomycete genomes demonstrates inadequacy of the white-rot/brown-rot paradigm for wood decay fungi.</title>
        <authorList>
            <person name="Riley R."/>
            <person name="Salamov A.A."/>
            <person name="Brown D.W."/>
            <person name="Nagy L.G."/>
            <person name="Floudas D."/>
            <person name="Held B.W."/>
            <person name="Levasseur A."/>
            <person name="Lombard V."/>
            <person name="Morin E."/>
            <person name="Otillar R."/>
            <person name="Lindquist E.A."/>
            <person name="Sun H."/>
            <person name="LaButti K.M."/>
            <person name="Schmutz J."/>
            <person name="Jabbour D."/>
            <person name="Luo H."/>
            <person name="Baker S.E."/>
            <person name="Pisabarro A.G."/>
            <person name="Walton J.D."/>
            <person name="Blanchette R.A."/>
            <person name="Henrissat B."/>
            <person name="Martin F."/>
            <person name="Cullen D."/>
            <person name="Hibbett D.S."/>
            <person name="Grigoriev I.V."/>
        </authorList>
    </citation>
    <scope>NUCLEOTIDE SEQUENCE [LARGE SCALE GENOMIC DNA]</scope>
    <source>
        <strain evidence="3">MUCL 33604</strain>
    </source>
</reference>
<dbReference type="OrthoDB" id="3021784at2759"/>
<dbReference type="InParanoid" id="A0A067Q1K4"/>
<dbReference type="Proteomes" id="UP000027265">
    <property type="component" value="Unassembled WGS sequence"/>
</dbReference>
<proteinExistence type="predicted"/>
<name>A0A067Q1K4_9AGAM</name>
<organism evidence="2 3">
    <name type="scientific">Jaapia argillacea MUCL 33604</name>
    <dbReference type="NCBI Taxonomy" id="933084"/>
    <lineage>
        <taxon>Eukaryota</taxon>
        <taxon>Fungi</taxon>
        <taxon>Dikarya</taxon>
        <taxon>Basidiomycota</taxon>
        <taxon>Agaricomycotina</taxon>
        <taxon>Agaricomycetes</taxon>
        <taxon>Agaricomycetidae</taxon>
        <taxon>Jaapiales</taxon>
        <taxon>Jaapiaceae</taxon>
        <taxon>Jaapia</taxon>
    </lineage>
</organism>
<feature type="region of interest" description="Disordered" evidence="1">
    <location>
        <begin position="444"/>
        <end position="465"/>
    </location>
</feature>
<dbReference type="EMBL" id="KL197722">
    <property type="protein sequence ID" value="KDQ56461.1"/>
    <property type="molecule type" value="Genomic_DNA"/>
</dbReference>
<keyword evidence="3" id="KW-1185">Reference proteome</keyword>
<dbReference type="STRING" id="933084.A0A067Q1K4"/>
<dbReference type="AlphaFoldDB" id="A0A067Q1K4"/>
<sequence length="549" mass="60963">MRNNGGSYVFAPTDRNGRVGVGCPWGSAEVTDMRLRAGLSPTSGDSSAWSFTEQLHQLCDPQSRYLNALRNTWRSNTVKVPRSWLDELNQRPPSNLDHEPLSETLRLVRQNLQLLEPAEVRSSMVSLNSVEPELCTLTQINDSGRRHPFERHAEMNEWCLYDRVEAIVHCDGTEWPNCGCLEDFFHDTPGFLEQSCPGQKFPRSMCPPDRPVDDLTFAILNQPFGSTGHPDLDDTESDIAYKRQVSRDRHLKICLSHPALLLGLDVELPTESTTQDASSRLTAISDLALHAQASIDTMVIAWSLRHSDCKSGGIGPTGIHPLPEWAIVFGLLCEEDKVTIIAHHPTLEIDPAVFPPGKPNGTLAPPRYRYQSSILDTFAFHQCLEAPPDGILDESIILERLRLATAMLALRKHLIRLSTIFDCVEWPGNIGRVEDELERSYSLYVPTPSPSEGSPKPRSPRGDVDYFGEDECAMCDAKTEKQVDKVGTSLGSRDEGQLEREGIGVVERALSYLMSSASSGKGEHGSVEPDGEGLRQRVQAWSLDVFNSL</sequence>
<evidence type="ECO:0000256" key="1">
    <source>
        <dbReference type="SAM" id="MobiDB-lite"/>
    </source>
</evidence>
<protein>
    <submittedName>
        <fullName evidence="2">Uncharacterized protein</fullName>
    </submittedName>
</protein>
<gene>
    <name evidence="2" type="ORF">JAAARDRAFT_59322</name>
</gene>
<evidence type="ECO:0000313" key="3">
    <source>
        <dbReference type="Proteomes" id="UP000027265"/>
    </source>
</evidence>